<accession>A0AB73NML6</accession>
<evidence type="ECO:0008006" key="3">
    <source>
        <dbReference type="Google" id="ProtNLM"/>
    </source>
</evidence>
<dbReference type="EMBL" id="NHOG01000014">
    <property type="protein sequence ID" value="OVZ80120.1"/>
    <property type="molecule type" value="Genomic_DNA"/>
</dbReference>
<gene>
    <name evidence="1" type="ORF">CBW52_12485</name>
</gene>
<sequence>MALALTAGAATSNSAIIDVTLINNQHTCSLGFNGTNATSLNYDLGVISNGRKTHAPFTVDITCQGDTPVKTALTARNQNGNLVAGNDKMVLPIGGNVGSSGPLLGLENNGKNVMLTGNEVDAFCVQTGINSSCSLSPVTEVSASDPRGEISATIRFDVVYPA</sequence>
<name>A0AB73NML6_YERKR</name>
<protein>
    <recommendedName>
        <fullName evidence="3">Fimbrial protein</fullName>
    </recommendedName>
</protein>
<comment type="caution">
    <text evidence="1">The sequence shown here is derived from an EMBL/GenBank/DDBJ whole genome shotgun (WGS) entry which is preliminary data.</text>
</comment>
<dbReference type="InterPro" id="IPR008966">
    <property type="entry name" value="Adhesion_dom_sf"/>
</dbReference>
<organism evidence="1 2">
    <name type="scientific">Yersinia kristensenii</name>
    <dbReference type="NCBI Taxonomy" id="28152"/>
    <lineage>
        <taxon>Bacteria</taxon>
        <taxon>Pseudomonadati</taxon>
        <taxon>Pseudomonadota</taxon>
        <taxon>Gammaproteobacteria</taxon>
        <taxon>Enterobacterales</taxon>
        <taxon>Yersiniaceae</taxon>
        <taxon>Yersinia</taxon>
    </lineage>
</organism>
<proteinExistence type="predicted"/>
<dbReference type="RefSeq" id="WP_087795408.1">
    <property type="nucleotide sequence ID" value="NZ_CAWNET010000006.1"/>
</dbReference>
<keyword evidence="2" id="KW-1185">Reference proteome</keyword>
<evidence type="ECO:0000313" key="1">
    <source>
        <dbReference type="EMBL" id="OVZ80120.1"/>
    </source>
</evidence>
<dbReference type="SUPFAM" id="SSF49401">
    <property type="entry name" value="Bacterial adhesins"/>
    <property type="match status" value="1"/>
</dbReference>
<evidence type="ECO:0000313" key="2">
    <source>
        <dbReference type="Proteomes" id="UP000195840"/>
    </source>
</evidence>
<dbReference type="AlphaFoldDB" id="A0AB73NML6"/>
<dbReference type="Proteomes" id="UP000195840">
    <property type="component" value="Unassembled WGS sequence"/>
</dbReference>
<reference evidence="1 2" key="1">
    <citation type="submission" date="2017-05" db="EMBL/GenBank/DDBJ databases">
        <title>Whole genome sequencing of Yersinia kristensenii.</title>
        <authorList>
            <person name="Campioni F."/>
        </authorList>
    </citation>
    <scope>NUCLEOTIDE SEQUENCE [LARGE SCALE GENOMIC DNA]</scope>
    <source>
        <strain evidence="1 2">CFSAN060538</strain>
    </source>
</reference>